<dbReference type="EMBL" id="KB726223">
    <property type="protein sequence ID" value="EMT73830.1"/>
    <property type="molecule type" value="Genomic_DNA"/>
</dbReference>
<evidence type="ECO:0000256" key="2">
    <source>
        <dbReference type="ARBA" id="ARBA00023043"/>
    </source>
</evidence>
<dbReference type="InterPro" id="IPR036770">
    <property type="entry name" value="Ankyrin_rpt-contain_sf"/>
</dbReference>
<evidence type="ECO:0000313" key="5">
    <source>
        <dbReference type="EMBL" id="EMT73830.1"/>
    </source>
</evidence>
<dbReference type="AlphaFoldDB" id="N1SBP0"/>
<sequence length="1100" mass="123183">MATLDICAFSCKGINIGIKNYQPWTNCKAAAAFLVPWIDHKTVNMTDLVTYLQSFGGTDVPEWKAMNWFFCAKECANREMNEWLIYKPMSICKGEMCEVWEWDGNADIVGIGMMFVYLMGAILASLYVTSFLSSMYVENDYTTFKTRTPSKEQSVWDNTHSMFYNSLGAFHTGLGLLAASVLLATLFICGRKESVYDINMSRLACAVLTASYFLTLPIYLDIEQRTISGSFFGAVVWLLFTVVMGLSSTAETAARLHGRMPFEANCWDSKASFKASSAIFAFYLIPAVTAMLAGLTYLVGKCTKRPADKVPVVGWLFFRVPWRILSSVFFFIFMWTALGSLFTLRADIASVNGGGVQESEGSWGFGQILALATWVPVVEEAIVILFNRFKSPASPWKSLESLADKLCSSSTRHRHFQAVRRSVRSSSTCRARVTSNALSSVTMSGDGGDATPMPEDDETRYERANFSVRSPRYDTWLDMGMLDIYLHKQQPNAPSNPLEPARSVGHGGAVVPIVQMSPLVYLCNQARTCKESFAPLNLSVSEFPPNSYRTRGIQRWKEHLGAERSEENNENLRVALGKKDYEQISHLLSWGESLNVDIRHDGCPLIFWAIHDSAIHDSALDVVETLLKRDNIDVDFTDDNGRTLMSWIVSFNSSHEVVGGFRDPAQRRIAGLLYQKSNSLLNHPDKDGRTPLSWAAEKGDPYVVKWLLDQPGIEKHSWDNKGRTLLSWAAGSAQEQAVDYLLADDNIDVNVADDDGWTPLTWATMEGKERIVERLLASKHRVDVNLADKKGQTPLFWAVQEKHHLIVDMLLSRDLVTLCSAVRNGDLAMVKSLVGAGYDVKRTNLLNQTPLHSAILSGNYEIAEFLLSRTTAINGGDNEGMTPLRSAIQQRRVDLVALLLKHSAETKEIKLYEWFEGYNLTGSFYVCLTENGGEKTLSVARVNEIASSNEAIQGPQNRSSERRFFLFKNSLPWQKGLIRDSIEILQPNKLHLSESVCAGDGKHFVLSAAILLFPWHPDQKLGGLLIPDKEECRITWTIRRGVDARSEPVWVPLDFFSTLQNSGTPEDGAELFTQFLDDLERRWLGVCDLAEEHLSNCVQY</sequence>
<dbReference type="OrthoDB" id="5428055at2759"/>
<evidence type="ECO:0000256" key="3">
    <source>
        <dbReference type="PROSITE-ProRule" id="PRU00023"/>
    </source>
</evidence>
<feature type="transmembrane region" description="Helical" evidence="4">
    <location>
        <begin position="201"/>
        <end position="220"/>
    </location>
</feature>
<keyword evidence="4" id="KW-0472">Membrane</keyword>
<organism evidence="5 6">
    <name type="scientific">Fusarium oxysporum f. sp. cubense (strain race 4)</name>
    <name type="common">Panama disease fungus</name>
    <dbReference type="NCBI Taxonomy" id="2502994"/>
    <lineage>
        <taxon>Eukaryota</taxon>
        <taxon>Fungi</taxon>
        <taxon>Dikarya</taxon>
        <taxon>Ascomycota</taxon>
        <taxon>Pezizomycotina</taxon>
        <taxon>Sordariomycetes</taxon>
        <taxon>Hypocreomycetidae</taxon>
        <taxon>Hypocreales</taxon>
        <taxon>Nectriaceae</taxon>
        <taxon>Fusarium</taxon>
        <taxon>Fusarium oxysporum species complex</taxon>
    </lineage>
</organism>
<keyword evidence="2 3" id="KW-0040">ANK repeat</keyword>
<proteinExistence type="predicted"/>
<feature type="transmembrane region" description="Helical" evidence="4">
    <location>
        <begin position="280"/>
        <end position="300"/>
    </location>
</feature>
<dbReference type="PANTHER" id="PTHR24173:SF74">
    <property type="entry name" value="ANKYRIN REPEAT DOMAIN-CONTAINING PROTEIN 16"/>
    <property type="match status" value="1"/>
</dbReference>
<feature type="transmembrane region" description="Helical" evidence="4">
    <location>
        <begin position="169"/>
        <end position="189"/>
    </location>
</feature>
<accession>N1SBP0</accession>
<dbReference type="Pfam" id="PF00023">
    <property type="entry name" value="Ank"/>
    <property type="match status" value="1"/>
</dbReference>
<name>N1SBP0_FUSC4</name>
<dbReference type="InterPro" id="IPR002110">
    <property type="entry name" value="Ankyrin_rpt"/>
</dbReference>
<feature type="repeat" description="ANK" evidence="3">
    <location>
        <begin position="879"/>
        <end position="911"/>
    </location>
</feature>
<keyword evidence="4" id="KW-0812">Transmembrane</keyword>
<dbReference type="PROSITE" id="PS50088">
    <property type="entry name" value="ANK_REPEAT"/>
    <property type="match status" value="3"/>
</dbReference>
<reference evidence="6" key="2">
    <citation type="journal article" date="2014" name="PLoS ONE">
        <title>Genome and Transcriptome Analysis of the Fungal Pathogen Fusarium oxysporum f. sp. cubense Causing Banana Vascular Wilt Disease.</title>
        <authorList>
            <person name="Guo L."/>
            <person name="Han L."/>
            <person name="Yang L."/>
            <person name="Zeng H."/>
            <person name="Fan D."/>
            <person name="Zhu Y."/>
            <person name="Feng Y."/>
            <person name="Wang G."/>
            <person name="Peng C."/>
            <person name="Jiang X."/>
            <person name="Zhou D."/>
            <person name="Ni P."/>
            <person name="Liang C."/>
            <person name="Liu L."/>
            <person name="Wang J."/>
            <person name="Mao C."/>
            <person name="Fang X."/>
            <person name="Peng M."/>
            <person name="Huang J."/>
        </authorList>
    </citation>
    <scope>NUCLEOTIDE SEQUENCE [LARGE SCALE GENOMIC DNA]</scope>
    <source>
        <strain evidence="6">race 4</strain>
    </source>
</reference>
<dbReference type="Pfam" id="PF12796">
    <property type="entry name" value="Ank_2"/>
    <property type="match status" value="2"/>
</dbReference>
<keyword evidence="1" id="KW-0677">Repeat</keyword>
<evidence type="ECO:0000313" key="6">
    <source>
        <dbReference type="Proteomes" id="UP000016929"/>
    </source>
</evidence>
<gene>
    <name evidence="5" type="ORF">FOC4_g10002865</name>
</gene>
<dbReference type="STRING" id="1229665.N1SBP0"/>
<feature type="repeat" description="ANK" evidence="3">
    <location>
        <begin position="846"/>
        <end position="878"/>
    </location>
</feature>
<feature type="transmembrane region" description="Helical" evidence="4">
    <location>
        <begin position="320"/>
        <end position="344"/>
    </location>
</feature>
<keyword evidence="6" id="KW-1185">Reference proteome</keyword>
<evidence type="ECO:0000256" key="1">
    <source>
        <dbReference type="ARBA" id="ARBA00022737"/>
    </source>
</evidence>
<reference evidence="6" key="1">
    <citation type="submission" date="2012-09" db="EMBL/GenBank/DDBJ databases">
        <title>Genome sequencing and comparative transcriptomics of race 1 and race 4 of banana pathogen: Fusarium oxysporum f. sp. cubense.</title>
        <authorList>
            <person name="Fang X."/>
            <person name="Huang J."/>
        </authorList>
    </citation>
    <scope>NUCLEOTIDE SEQUENCE [LARGE SCALE GENOMIC DNA]</scope>
    <source>
        <strain evidence="6">race 4</strain>
    </source>
</reference>
<protein>
    <submittedName>
        <fullName evidence="5">Ankyrin repeat domain-containing protein 50</fullName>
    </submittedName>
</protein>
<dbReference type="Proteomes" id="UP000016929">
    <property type="component" value="Unassembled WGS sequence"/>
</dbReference>
<dbReference type="Gene3D" id="1.25.40.20">
    <property type="entry name" value="Ankyrin repeat-containing domain"/>
    <property type="match status" value="3"/>
</dbReference>
<dbReference type="SMART" id="SM00248">
    <property type="entry name" value="ANK"/>
    <property type="match status" value="7"/>
</dbReference>
<feature type="repeat" description="ANK" evidence="3">
    <location>
        <begin position="687"/>
        <end position="709"/>
    </location>
</feature>
<dbReference type="PANTHER" id="PTHR24173">
    <property type="entry name" value="ANKYRIN REPEAT CONTAINING"/>
    <property type="match status" value="1"/>
</dbReference>
<keyword evidence="4" id="KW-1133">Transmembrane helix</keyword>
<feature type="transmembrane region" description="Helical" evidence="4">
    <location>
        <begin position="226"/>
        <end position="246"/>
    </location>
</feature>
<dbReference type="PROSITE" id="PS50297">
    <property type="entry name" value="ANK_REP_REGION"/>
    <property type="match status" value="3"/>
</dbReference>
<dbReference type="SUPFAM" id="SSF48403">
    <property type="entry name" value="Ankyrin repeat"/>
    <property type="match status" value="1"/>
</dbReference>
<evidence type="ECO:0000256" key="4">
    <source>
        <dbReference type="SAM" id="Phobius"/>
    </source>
</evidence>
<feature type="transmembrane region" description="Helical" evidence="4">
    <location>
        <begin position="115"/>
        <end position="137"/>
    </location>
</feature>
<dbReference type="HOGENOM" id="CLU_283281_0_0_1"/>